<sequence>MADELNGLARLIQEFIEKYADPIDFNSLEAPPENLDMENKENNKEGTKPTN</sequence>
<dbReference type="EMBL" id="JAUSTN010000003">
    <property type="protein sequence ID" value="MDQ0274769.1"/>
    <property type="molecule type" value="Genomic_DNA"/>
</dbReference>
<feature type="region of interest" description="Disordered" evidence="1">
    <location>
        <begin position="27"/>
        <end position="51"/>
    </location>
</feature>
<proteinExistence type="predicted"/>
<dbReference type="RefSeq" id="WP_307495007.1">
    <property type="nucleotide sequence ID" value="NZ_JAUSTN010000003.1"/>
</dbReference>
<feature type="compositionally biased region" description="Basic and acidic residues" evidence="1">
    <location>
        <begin position="37"/>
        <end position="51"/>
    </location>
</feature>
<keyword evidence="3" id="KW-1185">Reference proteome</keyword>
<gene>
    <name evidence="2" type="ORF">J2S72_000786</name>
</gene>
<evidence type="ECO:0000313" key="3">
    <source>
        <dbReference type="Proteomes" id="UP001236559"/>
    </source>
</evidence>
<evidence type="ECO:0000313" key="2">
    <source>
        <dbReference type="EMBL" id="MDQ0274769.1"/>
    </source>
</evidence>
<organism evidence="2 3">
    <name type="scientific">Peptoniphilus koenoeneniae</name>
    <dbReference type="NCBI Taxonomy" id="507751"/>
    <lineage>
        <taxon>Bacteria</taxon>
        <taxon>Bacillati</taxon>
        <taxon>Bacillota</taxon>
        <taxon>Tissierellia</taxon>
        <taxon>Tissierellales</taxon>
        <taxon>Peptoniphilaceae</taxon>
        <taxon>Peptoniphilus</taxon>
    </lineage>
</organism>
<accession>A0ABU0AU57</accession>
<dbReference type="Proteomes" id="UP001236559">
    <property type="component" value="Unassembled WGS sequence"/>
</dbReference>
<evidence type="ECO:0000256" key="1">
    <source>
        <dbReference type="SAM" id="MobiDB-lite"/>
    </source>
</evidence>
<name>A0ABU0AU57_9FIRM</name>
<comment type="caution">
    <text evidence="2">The sequence shown here is derived from an EMBL/GenBank/DDBJ whole genome shotgun (WGS) entry which is preliminary data.</text>
</comment>
<protein>
    <submittedName>
        <fullName evidence="2">Uncharacterized protein</fullName>
    </submittedName>
</protein>
<reference evidence="2 3" key="1">
    <citation type="submission" date="2023-07" db="EMBL/GenBank/DDBJ databases">
        <title>Genomic Encyclopedia of Type Strains, Phase IV (KMG-IV): sequencing the most valuable type-strain genomes for metagenomic binning, comparative biology and taxonomic classification.</title>
        <authorList>
            <person name="Goeker M."/>
        </authorList>
    </citation>
    <scope>NUCLEOTIDE SEQUENCE [LARGE SCALE GENOMIC DNA]</scope>
    <source>
        <strain evidence="2 3">DSM 22616</strain>
    </source>
</reference>